<dbReference type="OrthoDB" id="5524756at2"/>
<dbReference type="EMBL" id="AM746676">
    <property type="protein sequence ID" value="CAN91437.1"/>
    <property type="molecule type" value="Genomic_DNA"/>
</dbReference>
<accession>A9F6I2</accession>
<dbReference type="HOGENOM" id="CLU_657048_0_0_7"/>
<dbReference type="STRING" id="448385.sce1279"/>
<dbReference type="BioCyc" id="SCEL448385:SCE_RS06630-MONOMER"/>
<dbReference type="eggNOG" id="COG2319">
    <property type="taxonomic scope" value="Bacteria"/>
</dbReference>
<dbReference type="RefSeq" id="WP_012233914.1">
    <property type="nucleotide sequence ID" value="NC_010162.1"/>
</dbReference>
<dbReference type="KEGG" id="scl:sce1279"/>
<evidence type="ECO:0000256" key="1">
    <source>
        <dbReference type="SAM" id="MobiDB-lite"/>
    </source>
</evidence>
<protein>
    <submittedName>
        <fullName evidence="2">Uncharacterized protein</fullName>
    </submittedName>
</protein>
<dbReference type="AlphaFoldDB" id="A9F6I2"/>
<sequence length="420" mass="46525">MAPEPPRRLIDAFQKHKLALFIGSGLSLGADVAGNFPTWRQLSERLLDVCETRGLKEPDWIQSKRNIFQGRMSLEETLHELGTLRTALARYYRAALRDIFRPRNASPGAAHRAVKALAVPAVLTTNYDQLLEIADPLPGRQPYTWQHADEALDDLRNGYKVLLKVHGSAEYHESIVMSAVEYIAARSHPPYHAVLSYLLQDNTFLFAGYGMNDPHDLDLVLKANADAFRASAQEHFALLLNPSPADVDRYFNNYHVKVIPYSQHQDVKDFLEALARPPAHGVATTHMPPAPRTGAAAPQQSRSRPSGGLRISVIVKVAAWLPWARFDAGDVELAHEVKIGDHAILSIRAPEEAQIAIRRRAPGAGQAVPVQLAAARRTGSNLALEFQMPGPPGEHVFELWEIIDGSEQLADRTTCTARIR</sequence>
<organism evidence="2 3">
    <name type="scientific">Sorangium cellulosum (strain So ce56)</name>
    <name type="common">Polyangium cellulosum (strain So ce56)</name>
    <dbReference type="NCBI Taxonomy" id="448385"/>
    <lineage>
        <taxon>Bacteria</taxon>
        <taxon>Pseudomonadati</taxon>
        <taxon>Myxococcota</taxon>
        <taxon>Polyangia</taxon>
        <taxon>Polyangiales</taxon>
        <taxon>Polyangiaceae</taxon>
        <taxon>Sorangium</taxon>
    </lineage>
</organism>
<keyword evidence="3" id="KW-1185">Reference proteome</keyword>
<dbReference type="InterPro" id="IPR029035">
    <property type="entry name" value="DHS-like_NAD/FAD-binding_dom"/>
</dbReference>
<gene>
    <name evidence="2" type="ordered locus">sce1279</name>
</gene>
<evidence type="ECO:0000313" key="3">
    <source>
        <dbReference type="Proteomes" id="UP000002139"/>
    </source>
</evidence>
<name>A9F6I2_SORC5</name>
<proteinExistence type="predicted"/>
<feature type="region of interest" description="Disordered" evidence="1">
    <location>
        <begin position="282"/>
        <end position="306"/>
    </location>
</feature>
<dbReference type="SUPFAM" id="SSF52467">
    <property type="entry name" value="DHS-like NAD/FAD-binding domain"/>
    <property type="match status" value="1"/>
</dbReference>
<evidence type="ECO:0000313" key="2">
    <source>
        <dbReference type="EMBL" id="CAN91437.1"/>
    </source>
</evidence>
<dbReference type="Proteomes" id="UP000002139">
    <property type="component" value="Chromosome"/>
</dbReference>
<dbReference type="Pfam" id="PF13289">
    <property type="entry name" value="SIR2_2"/>
    <property type="match status" value="1"/>
</dbReference>
<reference evidence="2 3" key="1">
    <citation type="journal article" date="2007" name="Nat. Biotechnol.">
        <title>Complete genome sequence of the myxobacterium Sorangium cellulosum.</title>
        <authorList>
            <person name="Schneiker S."/>
            <person name="Perlova O."/>
            <person name="Kaiser O."/>
            <person name="Gerth K."/>
            <person name="Alici A."/>
            <person name="Altmeyer M.O."/>
            <person name="Bartels D."/>
            <person name="Bekel T."/>
            <person name="Beyer S."/>
            <person name="Bode E."/>
            <person name="Bode H.B."/>
            <person name="Bolten C.J."/>
            <person name="Choudhuri J.V."/>
            <person name="Doss S."/>
            <person name="Elnakady Y.A."/>
            <person name="Frank B."/>
            <person name="Gaigalat L."/>
            <person name="Goesmann A."/>
            <person name="Groeger C."/>
            <person name="Gross F."/>
            <person name="Jelsbak L."/>
            <person name="Jelsbak L."/>
            <person name="Kalinowski J."/>
            <person name="Kegler C."/>
            <person name="Knauber T."/>
            <person name="Konietzny S."/>
            <person name="Kopp M."/>
            <person name="Krause L."/>
            <person name="Krug D."/>
            <person name="Linke B."/>
            <person name="Mahmud T."/>
            <person name="Martinez-Arias R."/>
            <person name="McHardy A.C."/>
            <person name="Merai M."/>
            <person name="Meyer F."/>
            <person name="Mormann S."/>
            <person name="Munoz-Dorado J."/>
            <person name="Perez J."/>
            <person name="Pradella S."/>
            <person name="Rachid S."/>
            <person name="Raddatz G."/>
            <person name="Rosenau F."/>
            <person name="Rueckert C."/>
            <person name="Sasse F."/>
            <person name="Scharfe M."/>
            <person name="Schuster S.C."/>
            <person name="Suen G."/>
            <person name="Treuner-Lange A."/>
            <person name="Velicer G.J."/>
            <person name="Vorholter F.-J."/>
            <person name="Weissman K.J."/>
            <person name="Welch R.D."/>
            <person name="Wenzel S.C."/>
            <person name="Whitworth D.E."/>
            <person name="Wilhelm S."/>
            <person name="Wittmann C."/>
            <person name="Bloecker H."/>
            <person name="Puehler A."/>
            <person name="Mueller R."/>
        </authorList>
    </citation>
    <scope>NUCLEOTIDE SEQUENCE [LARGE SCALE GENOMIC DNA]</scope>
    <source>
        <strain evidence="3">So ce56</strain>
    </source>
</reference>